<dbReference type="AlphaFoldDB" id="A0AAD2DDE1"/>
<keyword evidence="1" id="KW-1133">Transmembrane helix</keyword>
<evidence type="ECO:0000256" key="1">
    <source>
        <dbReference type="SAM" id="Phobius"/>
    </source>
</evidence>
<gene>
    <name evidence="2" type="ORF">CNEO2_130086</name>
</gene>
<feature type="transmembrane region" description="Helical" evidence="1">
    <location>
        <begin position="12"/>
        <end position="31"/>
    </location>
</feature>
<proteinExistence type="predicted"/>
<sequence>MITQVINNIAIYYKKIIIFTIYIITLVNKLVDEYIKISISKLSIKTKILIIKTQ</sequence>
<accession>A0AAD2DDE1</accession>
<reference evidence="2" key="1">
    <citation type="submission" date="2022-10" db="EMBL/GenBank/DDBJ databases">
        <authorList>
            <person name="Aires J."/>
            <person name="Mesa V."/>
        </authorList>
    </citation>
    <scope>NUCLEOTIDE SEQUENCE</scope>
    <source>
        <strain evidence="2">Clostridium neonatale JD116</strain>
    </source>
</reference>
<comment type="caution">
    <text evidence="2">The sequence shown here is derived from an EMBL/GenBank/DDBJ whole genome shotgun (WGS) entry which is preliminary data.</text>
</comment>
<dbReference type="Proteomes" id="UP001189143">
    <property type="component" value="Unassembled WGS sequence"/>
</dbReference>
<protein>
    <submittedName>
        <fullName evidence="2">Uncharacterized protein</fullName>
    </submittedName>
</protein>
<keyword evidence="1" id="KW-0472">Membrane</keyword>
<organism evidence="2 3">
    <name type="scientific">Clostridium neonatale</name>
    <dbReference type="NCBI Taxonomy" id="137838"/>
    <lineage>
        <taxon>Bacteria</taxon>
        <taxon>Bacillati</taxon>
        <taxon>Bacillota</taxon>
        <taxon>Clostridia</taxon>
        <taxon>Eubacteriales</taxon>
        <taxon>Clostridiaceae</taxon>
        <taxon>Clostridium</taxon>
    </lineage>
</organism>
<evidence type="ECO:0000313" key="3">
    <source>
        <dbReference type="Proteomes" id="UP001189143"/>
    </source>
</evidence>
<keyword evidence="1" id="KW-0812">Transmembrane</keyword>
<evidence type="ECO:0000313" key="2">
    <source>
        <dbReference type="EMBL" id="CAI3543395.1"/>
    </source>
</evidence>
<name>A0AAD2DDE1_9CLOT</name>
<dbReference type="EMBL" id="CAMTCP010000044">
    <property type="protein sequence ID" value="CAI3543395.1"/>
    <property type="molecule type" value="Genomic_DNA"/>
</dbReference>